<dbReference type="OrthoDB" id="45365at2759"/>
<proteinExistence type="predicted"/>
<accession>A0A9N9G4S1</accession>
<dbReference type="PANTHER" id="PTHR44167">
    <property type="entry name" value="OVARIAN-SPECIFIC SERINE/THREONINE-PROTEIN KINASE LOK-RELATED"/>
    <property type="match status" value="1"/>
</dbReference>
<feature type="compositionally biased region" description="Polar residues" evidence="1">
    <location>
        <begin position="258"/>
        <end position="274"/>
    </location>
</feature>
<feature type="region of interest" description="Disordered" evidence="1">
    <location>
        <begin position="228"/>
        <end position="277"/>
    </location>
</feature>
<dbReference type="SMART" id="SM00220">
    <property type="entry name" value="S_TKc"/>
    <property type="match status" value="1"/>
</dbReference>
<feature type="signal peptide" evidence="2">
    <location>
        <begin position="1"/>
        <end position="21"/>
    </location>
</feature>
<dbReference type="GO" id="GO:0005634">
    <property type="term" value="C:nucleus"/>
    <property type="evidence" value="ECO:0007669"/>
    <property type="project" value="TreeGrafter"/>
</dbReference>
<dbReference type="GO" id="GO:0004674">
    <property type="term" value="F:protein serine/threonine kinase activity"/>
    <property type="evidence" value="ECO:0007669"/>
    <property type="project" value="TreeGrafter"/>
</dbReference>
<comment type="caution">
    <text evidence="4">The sequence shown here is derived from an EMBL/GenBank/DDBJ whole genome shotgun (WGS) entry which is preliminary data.</text>
</comment>
<dbReference type="PANTHER" id="PTHR44167:SF30">
    <property type="entry name" value="PHOSPHORYLASE KINASE"/>
    <property type="match status" value="1"/>
</dbReference>
<dbReference type="SUPFAM" id="SSF56112">
    <property type="entry name" value="Protein kinase-like (PK-like)"/>
    <property type="match status" value="1"/>
</dbReference>
<evidence type="ECO:0000313" key="4">
    <source>
        <dbReference type="EMBL" id="CAG8580251.1"/>
    </source>
</evidence>
<evidence type="ECO:0000313" key="5">
    <source>
        <dbReference type="Proteomes" id="UP000789572"/>
    </source>
</evidence>
<dbReference type="Gene3D" id="1.10.510.10">
    <property type="entry name" value="Transferase(Phosphotransferase) domain 1"/>
    <property type="match status" value="1"/>
</dbReference>
<dbReference type="EMBL" id="CAJVPJ010001188">
    <property type="protein sequence ID" value="CAG8580251.1"/>
    <property type="molecule type" value="Genomic_DNA"/>
</dbReference>
<dbReference type="InterPro" id="IPR000719">
    <property type="entry name" value="Prot_kinase_dom"/>
</dbReference>
<sequence length="747" mass="82886">MYKFPVFLLVLLIVLIFTTSSTPQILASQPHLDHCLFTYKKRFYIYSGSNLRYIQTPFSVNTLNWAPISAKKIDQPACFVTTPEGILDVTDRANGSSFRALDLNKEQTPLWHTENYKVDTEYLSAKPIDVPTSEGKQVFIFKGVQPGNDSIDNSVWKAISKGNETNPPNRQFTFAQLADSDVFITYYGNDSIAAFNTTQRAWVTEVNDVSDAANDLFFVVAPTPTPTPIIFTSGPPNEPANGTTDEPASGPPNEPASGPTNDSTNDNGSKTNPGPKSLPKIIPGVIGIIVVLAFTVLGLLHGRIKNEGKNEQLSIVETETSSQGNSLEICQSSTLEVSGHRNEHYSFLSDNTITMDDNSLIYQPKLEVDSLHIEHCSFLSDTTAVSISNFSTSPTSHGTGKLNSTPSPSLPFIDWLYTQYEVTTSTFTASSTSLILPSVPSGTKIFNKYKLSGMSTHGVNNAVRRAEDETVGENVAVKFFKKKDSFEREVVMLKHLRSEFVCALRDIFDISNPTDWKYVTVMDYYPMSLDNFIVSRTETMSKVCVKEVVESLAEAIQYVHDHRIVHLDIKPGNFVHEIGEFSNKWRLIDFEAARVDGEEDVDSTTLKYASPEIINAVTLRTSIKASKSMDMWSLGCTMYEACTGSPLFSNEEEASVKLSEAYNTKHLELPLHNVEDIQARHVLEKLLVIDPTKRTTVDNILKGAYLKGGPDSIQIYNLQSESVEEFLNILNENTSVAHSDVPERPLI</sequence>
<dbReference type="InterPro" id="IPR011009">
    <property type="entry name" value="Kinase-like_dom_sf"/>
</dbReference>
<evidence type="ECO:0000256" key="1">
    <source>
        <dbReference type="SAM" id="MobiDB-lite"/>
    </source>
</evidence>
<protein>
    <submittedName>
        <fullName evidence="4">1899_t:CDS:1</fullName>
    </submittedName>
</protein>
<gene>
    <name evidence="4" type="ORF">POCULU_LOCUS6453</name>
</gene>
<name>A0A9N9G4S1_9GLOM</name>
<feature type="chain" id="PRO_5040449818" evidence="2">
    <location>
        <begin position="22"/>
        <end position="747"/>
    </location>
</feature>
<dbReference type="Pfam" id="PF00069">
    <property type="entry name" value="Pkinase"/>
    <property type="match status" value="1"/>
</dbReference>
<reference evidence="4" key="1">
    <citation type="submission" date="2021-06" db="EMBL/GenBank/DDBJ databases">
        <authorList>
            <person name="Kallberg Y."/>
            <person name="Tangrot J."/>
            <person name="Rosling A."/>
        </authorList>
    </citation>
    <scope>NUCLEOTIDE SEQUENCE</scope>
    <source>
        <strain evidence="4">IA702</strain>
    </source>
</reference>
<dbReference type="AlphaFoldDB" id="A0A9N9G4S1"/>
<dbReference type="GO" id="GO:0044773">
    <property type="term" value="P:mitotic DNA damage checkpoint signaling"/>
    <property type="evidence" value="ECO:0007669"/>
    <property type="project" value="TreeGrafter"/>
</dbReference>
<dbReference type="GO" id="GO:0005524">
    <property type="term" value="F:ATP binding"/>
    <property type="evidence" value="ECO:0007669"/>
    <property type="project" value="InterPro"/>
</dbReference>
<dbReference type="PROSITE" id="PS50011">
    <property type="entry name" value="PROTEIN_KINASE_DOM"/>
    <property type="match status" value="1"/>
</dbReference>
<evidence type="ECO:0000256" key="2">
    <source>
        <dbReference type="SAM" id="SignalP"/>
    </source>
</evidence>
<organism evidence="4 5">
    <name type="scientific">Paraglomus occultum</name>
    <dbReference type="NCBI Taxonomy" id="144539"/>
    <lineage>
        <taxon>Eukaryota</taxon>
        <taxon>Fungi</taxon>
        <taxon>Fungi incertae sedis</taxon>
        <taxon>Mucoromycota</taxon>
        <taxon>Glomeromycotina</taxon>
        <taxon>Glomeromycetes</taxon>
        <taxon>Paraglomerales</taxon>
        <taxon>Paraglomeraceae</taxon>
        <taxon>Paraglomus</taxon>
    </lineage>
</organism>
<evidence type="ECO:0000259" key="3">
    <source>
        <dbReference type="PROSITE" id="PS50011"/>
    </source>
</evidence>
<keyword evidence="5" id="KW-1185">Reference proteome</keyword>
<feature type="domain" description="Protein kinase" evidence="3">
    <location>
        <begin position="449"/>
        <end position="706"/>
    </location>
</feature>
<keyword evidence="2" id="KW-0732">Signal</keyword>
<dbReference type="Proteomes" id="UP000789572">
    <property type="component" value="Unassembled WGS sequence"/>
</dbReference>